<name>A0A839VAS7_9GAMM</name>
<protein>
    <submittedName>
        <fullName evidence="1">Uncharacterized protein</fullName>
    </submittedName>
</protein>
<evidence type="ECO:0000313" key="1">
    <source>
        <dbReference type="EMBL" id="MBB3189807.1"/>
    </source>
</evidence>
<reference evidence="1 2" key="1">
    <citation type="submission" date="2020-08" db="EMBL/GenBank/DDBJ databases">
        <title>Genomic Encyclopedia of Type Strains, Phase III (KMG-III): the genomes of soil and plant-associated and newly described type strains.</title>
        <authorList>
            <person name="Whitman W."/>
        </authorList>
    </citation>
    <scope>NUCLEOTIDE SEQUENCE [LARGE SCALE GENOMIC DNA]</scope>
    <source>
        <strain evidence="1 2">CECT 7282</strain>
    </source>
</reference>
<keyword evidence="2" id="KW-1185">Reference proteome</keyword>
<dbReference type="AlphaFoldDB" id="A0A839VAS7"/>
<organism evidence="1 2">
    <name type="scientific">Halomonas cerina</name>
    <dbReference type="NCBI Taxonomy" id="447424"/>
    <lineage>
        <taxon>Bacteria</taxon>
        <taxon>Pseudomonadati</taxon>
        <taxon>Pseudomonadota</taxon>
        <taxon>Gammaproteobacteria</taxon>
        <taxon>Oceanospirillales</taxon>
        <taxon>Halomonadaceae</taxon>
        <taxon>Halomonas</taxon>
    </lineage>
</organism>
<comment type="caution">
    <text evidence="1">The sequence shown here is derived from an EMBL/GenBank/DDBJ whole genome shotgun (WGS) entry which is preliminary data.</text>
</comment>
<sequence length="39" mass="4186">MVDNNATISSKFALDPIVMLAISILVCMRTNNLSALHPA</sequence>
<gene>
    <name evidence="1" type="ORF">FHR94_001031</name>
</gene>
<proteinExistence type="predicted"/>
<accession>A0A839VAS7</accession>
<dbReference type="Proteomes" id="UP000547614">
    <property type="component" value="Unassembled WGS sequence"/>
</dbReference>
<evidence type="ECO:0000313" key="2">
    <source>
        <dbReference type="Proteomes" id="UP000547614"/>
    </source>
</evidence>
<dbReference type="EMBL" id="JACHXP010000004">
    <property type="protein sequence ID" value="MBB3189807.1"/>
    <property type="molecule type" value="Genomic_DNA"/>
</dbReference>